<accession>A0A6L7EXK9</accession>
<organism evidence="2 3">
    <name type="scientific">Nocardioides flavescens</name>
    <dbReference type="NCBI Taxonomy" id="2691959"/>
    <lineage>
        <taxon>Bacteria</taxon>
        <taxon>Bacillati</taxon>
        <taxon>Actinomycetota</taxon>
        <taxon>Actinomycetes</taxon>
        <taxon>Propionibacteriales</taxon>
        <taxon>Nocardioidaceae</taxon>
        <taxon>Nocardioides</taxon>
    </lineage>
</organism>
<dbReference type="EMBL" id="WUEK01000001">
    <property type="protein sequence ID" value="MXG88421.1"/>
    <property type="molecule type" value="Genomic_DNA"/>
</dbReference>
<feature type="domain" description="ASCH" evidence="1">
    <location>
        <begin position="46"/>
        <end position="129"/>
    </location>
</feature>
<evidence type="ECO:0000259" key="1">
    <source>
        <dbReference type="Pfam" id="PF04266"/>
    </source>
</evidence>
<evidence type="ECO:0000313" key="3">
    <source>
        <dbReference type="Proteomes" id="UP000473325"/>
    </source>
</evidence>
<name>A0A6L7EXK9_9ACTN</name>
<dbReference type="SUPFAM" id="SSF88697">
    <property type="entry name" value="PUA domain-like"/>
    <property type="match status" value="1"/>
</dbReference>
<dbReference type="InterPro" id="IPR007374">
    <property type="entry name" value="ASCH_domain"/>
</dbReference>
<proteinExistence type="predicted"/>
<comment type="caution">
    <text evidence="2">The sequence shown here is derived from an EMBL/GenBank/DDBJ whole genome shotgun (WGS) entry which is preliminary data.</text>
</comment>
<keyword evidence="3" id="KW-1185">Reference proteome</keyword>
<evidence type="ECO:0000313" key="2">
    <source>
        <dbReference type="EMBL" id="MXG88421.1"/>
    </source>
</evidence>
<reference evidence="2 3" key="1">
    <citation type="submission" date="2019-12" db="EMBL/GenBank/DDBJ databases">
        <authorList>
            <person name="Kun Z."/>
        </authorList>
    </citation>
    <scope>NUCLEOTIDE SEQUENCE [LARGE SCALE GENOMIC DNA]</scope>
    <source>
        <strain evidence="2 3">YIM 123512</strain>
    </source>
</reference>
<dbReference type="Proteomes" id="UP000473325">
    <property type="component" value="Unassembled WGS sequence"/>
</dbReference>
<dbReference type="AlphaFoldDB" id="A0A6L7EXK9"/>
<dbReference type="RefSeq" id="WP_160874779.1">
    <property type="nucleotide sequence ID" value="NZ_WUEK01000001.1"/>
</dbReference>
<protein>
    <submittedName>
        <fullName evidence="2">ASCH domain-containing protein</fullName>
    </submittedName>
</protein>
<dbReference type="Pfam" id="PF04266">
    <property type="entry name" value="ASCH"/>
    <property type="match status" value="1"/>
</dbReference>
<dbReference type="InterPro" id="IPR015947">
    <property type="entry name" value="PUA-like_sf"/>
</dbReference>
<sequence>MMTMSALTRIQALIEERQSPEAGALKLEELQAWSDHVLVRVHVAVMVEPYLAKIQRGDKYIESRLTKVNIVPFDRARSGDVILFKRSGGAVVAIAEVATVAFQQLSRPGALNQLVAQHQEGLSYESGYAATKCEARYASLLWLRDVKPIAPLLIQKRGRQAWLTFEPTARTRADAALF</sequence>
<gene>
    <name evidence="2" type="ORF">GRQ65_02520</name>
</gene>